<dbReference type="Proteomes" id="UP001157974">
    <property type="component" value="Unassembled WGS sequence"/>
</dbReference>
<keyword evidence="2" id="KW-1185">Reference proteome</keyword>
<name>A0AAV8UK64_9RHOD</name>
<proteinExistence type="predicted"/>
<sequence>MVGEDKNQGFVAVAKQSPSESYQVTRSWGQKSGSFLDKSAIVFDWDDTLFASSAMSSYGLYSSEEIDLTSEMQGLLIELEEHVISVLEKAVRFGKVCIITNADNGWVALCGERFFPRALSFIERKEIPVISARHLYESKYPTTPNKWKEAAFAEHLAPWCHREEDLNVLVLGDGLSERLAAHAFARNRTQARVKTVKFIEHPTIKELVQQLFLLETSFDYIWEHDGTFDIDLNFQ</sequence>
<dbReference type="AlphaFoldDB" id="A0AAV8UK64"/>
<gene>
    <name evidence="1" type="ORF">NDN08_004066</name>
</gene>
<reference evidence="1 2" key="1">
    <citation type="journal article" date="2023" name="Nat. Commun.">
        <title>Origin of minicircular mitochondrial genomes in red algae.</title>
        <authorList>
            <person name="Lee Y."/>
            <person name="Cho C.H."/>
            <person name="Lee Y.M."/>
            <person name="Park S.I."/>
            <person name="Yang J.H."/>
            <person name="West J.A."/>
            <person name="Bhattacharya D."/>
            <person name="Yoon H.S."/>
        </authorList>
    </citation>
    <scope>NUCLEOTIDE SEQUENCE [LARGE SCALE GENOMIC DNA]</scope>
    <source>
        <strain evidence="1 2">CCMP1338</strain>
        <tissue evidence="1">Whole cell</tissue>
    </source>
</reference>
<dbReference type="EMBL" id="JAMWBK010000010">
    <property type="protein sequence ID" value="KAJ8901861.1"/>
    <property type="molecule type" value="Genomic_DNA"/>
</dbReference>
<protein>
    <submittedName>
        <fullName evidence="1">Uncharacterized protein</fullName>
    </submittedName>
</protein>
<comment type="caution">
    <text evidence="1">The sequence shown here is derived from an EMBL/GenBank/DDBJ whole genome shotgun (WGS) entry which is preliminary data.</text>
</comment>
<dbReference type="PANTHER" id="PTHR38899">
    <property type="entry name" value="DOMAIN OOKINETE PROTEIN, PUTATIVE-RELATED"/>
    <property type="match status" value="1"/>
</dbReference>
<evidence type="ECO:0000313" key="1">
    <source>
        <dbReference type="EMBL" id="KAJ8901861.1"/>
    </source>
</evidence>
<accession>A0AAV8UK64</accession>
<evidence type="ECO:0000313" key="2">
    <source>
        <dbReference type="Proteomes" id="UP001157974"/>
    </source>
</evidence>
<dbReference type="PANTHER" id="PTHR38899:SF1">
    <property type="entry name" value="PROTEIN KINASE"/>
    <property type="match status" value="1"/>
</dbReference>
<organism evidence="1 2">
    <name type="scientific">Rhodosorus marinus</name>
    <dbReference type="NCBI Taxonomy" id="101924"/>
    <lineage>
        <taxon>Eukaryota</taxon>
        <taxon>Rhodophyta</taxon>
        <taxon>Stylonematophyceae</taxon>
        <taxon>Stylonematales</taxon>
        <taxon>Stylonemataceae</taxon>
        <taxon>Rhodosorus</taxon>
    </lineage>
</organism>